<gene>
    <name evidence="2" type="ORF">GCM10011379_11180</name>
</gene>
<evidence type="ECO:0000256" key="1">
    <source>
        <dbReference type="SAM" id="Phobius"/>
    </source>
</evidence>
<dbReference type="AlphaFoldDB" id="A0A917IS66"/>
<evidence type="ECO:0000313" key="2">
    <source>
        <dbReference type="EMBL" id="GGH61826.1"/>
    </source>
</evidence>
<dbReference type="Proteomes" id="UP000627292">
    <property type="component" value="Unassembled WGS sequence"/>
</dbReference>
<protein>
    <submittedName>
        <fullName evidence="2">Uncharacterized protein</fullName>
    </submittedName>
</protein>
<keyword evidence="1" id="KW-0812">Transmembrane</keyword>
<dbReference type="RefSeq" id="WP_188950980.1">
    <property type="nucleotide sequence ID" value="NZ_BMIB01000001.1"/>
</dbReference>
<reference evidence="2" key="1">
    <citation type="journal article" date="2014" name="Int. J. Syst. Evol. Microbiol.">
        <title>Complete genome sequence of Corynebacterium casei LMG S-19264T (=DSM 44701T), isolated from a smear-ripened cheese.</title>
        <authorList>
            <consortium name="US DOE Joint Genome Institute (JGI-PGF)"/>
            <person name="Walter F."/>
            <person name="Albersmeier A."/>
            <person name="Kalinowski J."/>
            <person name="Ruckert C."/>
        </authorList>
    </citation>
    <scope>NUCLEOTIDE SEQUENCE</scope>
    <source>
        <strain evidence="2">CGMCC 1.15290</strain>
    </source>
</reference>
<proteinExistence type="predicted"/>
<feature type="transmembrane region" description="Helical" evidence="1">
    <location>
        <begin position="219"/>
        <end position="239"/>
    </location>
</feature>
<comment type="caution">
    <text evidence="2">The sequence shown here is derived from an EMBL/GenBank/DDBJ whole genome shotgun (WGS) entry which is preliminary data.</text>
</comment>
<keyword evidence="1" id="KW-0472">Membrane</keyword>
<dbReference type="EMBL" id="BMIB01000001">
    <property type="protein sequence ID" value="GGH61826.1"/>
    <property type="molecule type" value="Genomic_DNA"/>
</dbReference>
<organism evidence="2 3">
    <name type="scientific">Filimonas zeae</name>
    <dbReference type="NCBI Taxonomy" id="1737353"/>
    <lineage>
        <taxon>Bacteria</taxon>
        <taxon>Pseudomonadati</taxon>
        <taxon>Bacteroidota</taxon>
        <taxon>Chitinophagia</taxon>
        <taxon>Chitinophagales</taxon>
        <taxon>Chitinophagaceae</taxon>
        <taxon>Filimonas</taxon>
    </lineage>
</organism>
<accession>A0A917IS66</accession>
<reference evidence="2" key="2">
    <citation type="submission" date="2020-09" db="EMBL/GenBank/DDBJ databases">
        <authorList>
            <person name="Sun Q."/>
            <person name="Zhou Y."/>
        </authorList>
    </citation>
    <scope>NUCLEOTIDE SEQUENCE</scope>
    <source>
        <strain evidence="2">CGMCC 1.15290</strain>
    </source>
</reference>
<keyword evidence="3" id="KW-1185">Reference proteome</keyword>
<sequence length="245" mass="27345">MAVDIADTIARVRLTEYNYSVDIVRLAGNEENVCVRLLDDEQGSVTFIDLMPGAYGTSWQLQCYMPKRTLYKGSLLELYLDNNILLEKTFITGGARIGKLWLSIVGLSDDEVALLSKTGIKQVVVKDDARQFYRRFTFSNQPQQHYETAAQGAELLKTAVRKVVEESRKQAANPQPRFAPELLPVVFPTVNVAPAVSFSYPDAVTEDQPLLNGKGNTRLQSGLIVVLLVVLIFIIIVLVKGRVWL</sequence>
<name>A0A917IS66_9BACT</name>
<keyword evidence="1" id="KW-1133">Transmembrane helix</keyword>
<evidence type="ECO:0000313" key="3">
    <source>
        <dbReference type="Proteomes" id="UP000627292"/>
    </source>
</evidence>